<comment type="caution">
    <text evidence="1">The sequence shown here is derived from an EMBL/GenBank/DDBJ whole genome shotgun (WGS) entry which is preliminary data.</text>
</comment>
<dbReference type="Proteomes" id="UP000277256">
    <property type="component" value="Unassembled WGS sequence"/>
</dbReference>
<dbReference type="EMBL" id="RSEB01000003">
    <property type="protein sequence ID" value="RRR99813.1"/>
    <property type="molecule type" value="Genomic_DNA"/>
</dbReference>
<name>A0A426UZ21_9ACTN</name>
<dbReference type="AlphaFoldDB" id="A0A426UZ21"/>
<accession>A0A426UZ21</accession>
<sequence>MMRDGYIARWKGAEYDSSPDGAHVRLYSPTGGDGFVQVAEGRYRRGVPIGELEDFFYVRTVCTWRGEPFLLLGASGDWYRLEYRGGRADTARALGLEPYDNGVYQIWAPAEEVTDISEQYL</sequence>
<dbReference type="OrthoDB" id="4640847at2"/>
<protein>
    <submittedName>
        <fullName evidence="1">Uncharacterized protein</fullName>
    </submittedName>
</protein>
<evidence type="ECO:0000313" key="1">
    <source>
        <dbReference type="EMBL" id="RRR99813.1"/>
    </source>
</evidence>
<dbReference type="RefSeq" id="WP_125248319.1">
    <property type="nucleotide sequence ID" value="NZ_RSEB01000003.1"/>
</dbReference>
<reference evidence="1 2" key="1">
    <citation type="submission" date="2018-12" db="EMBL/GenBank/DDBJ databases">
        <title>Glycomyces sp. YIM 121974 draft genome.</title>
        <authorList>
            <person name="Li Q."/>
        </authorList>
    </citation>
    <scope>NUCLEOTIDE SEQUENCE [LARGE SCALE GENOMIC DNA]</scope>
    <source>
        <strain evidence="1 2">YIM 121974</strain>
    </source>
</reference>
<proteinExistence type="predicted"/>
<evidence type="ECO:0000313" key="2">
    <source>
        <dbReference type="Proteomes" id="UP000277256"/>
    </source>
</evidence>
<organism evidence="1 2">
    <name type="scientific">Glycomyces terrestris</name>
    <dbReference type="NCBI Taxonomy" id="2493553"/>
    <lineage>
        <taxon>Bacteria</taxon>
        <taxon>Bacillati</taxon>
        <taxon>Actinomycetota</taxon>
        <taxon>Actinomycetes</taxon>
        <taxon>Glycomycetales</taxon>
        <taxon>Glycomycetaceae</taxon>
        <taxon>Glycomyces</taxon>
    </lineage>
</organism>
<keyword evidence="2" id="KW-1185">Reference proteome</keyword>
<gene>
    <name evidence="1" type="ORF">EIW28_10390</name>
</gene>